<dbReference type="AlphaFoldDB" id="A0A9J6CUT4"/>
<reference evidence="2" key="2">
    <citation type="submission" date="2021-09" db="EMBL/GenBank/DDBJ databases">
        <authorList>
            <person name="Jia N."/>
            <person name="Wang J."/>
            <person name="Shi W."/>
            <person name="Du L."/>
            <person name="Sun Y."/>
            <person name="Zhan W."/>
            <person name="Jiang J."/>
            <person name="Wang Q."/>
            <person name="Zhang B."/>
            <person name="Ji P."/>
            <person name="Sakyi L.B."/>
            <person name="Cui X."/>
            <person name="Yuan T."/>
            <person name="Jiang B."/>
            <person name="Yang W."/>
            <person name="Lam T.T.-Y."/>
            <person name="Chang Q."/>
            <person name="Ding S."/>
            <person name="Wang X."/>
            <person name="Zhu J."/>
            <person name="Ruan X."/>
            <person name="Zhao L."/>
            <person name="Wei J."/>
            <person name="Que T."/>
            <person name="Du C."/>
            <person name="Cheng J."/>
            <person name="Dai P."/>
            <person name="Han X."/>
            <person name="Huang E."/>
            <person name="Gao Y."/>
            <person name="Liu J."/>
            <person name="Shao H."/>
            <person name="Ye R."/>
            <person name="Li L."/>
            <person name="Wei W."/>
            <person name="Wang X."/>
            <person name="Wang C."/>
            <person name="Huo Q."/>
            <person name="Li W."/>
            <person name="Guo W."/>
            <person name="Chen H."/>
            <person name="Chen S."/>
            <person name="Zhou L."/>
            <person name="Zhou L."/>
            <person name="Ni X."/>
            <person name="Tian J."/>
            <person name="Zhou Y."/>
            <person name="Sheng Y."/>
            <person name="Liu T."/>
            <person name="Pan Y."/>
            <person name="Xia L."/>
            <person name="Li J."/>
            <person name="Zhao F."/>
            <person name="Cao W."/>
        </authorList>
    </citation>
    <scope>NUCLEOTIDE SEQUENCE</scope>
    <source>
        <strain evidence="2">Rmic-2018</strain>
        <tissue evidence="2">Larvae</tissue>
    </source>
</reference>
<dbReference type="InterPro" id="IPR036013">
    <property type="entry name" value="Band_7/SPFH_dom_sf"/>
</dbReference>
<sequence length="142" mass="15484">MAGLPTTEVLTGDGAIVEVGAELHWQVVHSVRYVTRVKEVDATVGALCQQCLASLLGCSDQDDLDRRREAIEATLLASKSLSLKSKACHGGKCSKDQLTALLCFKMDSSDELKLWVIGKSKNPQCLKNICLLPCYYRTVVRG</sequence>
<dbReference type="VEuPathDB" id="VectorBase:LOC119187507"/>
<evidence type="ECO:0000313" key="3">
    <source>
        <dbReference type="Proteomes" id="UP000821866"/>
    </source>
</evidence>
<feature type="domain" description="DDE-1" evidence="1">
    <location>
        <begin position="95"/>
        <end position="129"/>
    </location>
</feature>
<dbReference type="Proteomes" id="UP000821866">
    <property type="component" value="Unassembled WGS sequence"/>
</dbReference>
<gene>
    <name evidence="2" type="ORF">HPB51_029435</name>
</gene>
<comment type="caution">
    <text evidence="2">The sequence shown here is derived from an EMBL/GenBank/DDBJ whole genome shotgun (WGS) entry which is preliminary data.</text>
</comment>
<dbReference type="EMBL" id="JABSTU010006811">
    <property type="protein sequence ID" value="KAH7932202.1"/>
    <property type="molecule type" value="Genomic_DNA"/>
</dbReference>
<proteinExistence type="predicted"/>
<dbReference type="Pfam" id="PF03184">
    <property type="entry name" value="DDE_1"/>
    <property type="match status" value="1"/>
</dbReference>
<dbReference type="GO" id="GO:0003676">
    <property type="term" value="F:nucleic acid binding"/>
    <property type="evidence" value="ECO:0007669"/>
    <property type="project" value="InterPro"/>
</dbReference>
<reference evidence="2" key="1">
    <citation type="journal article" date="2020" name="Cell">
        <title>Large-Scale Comparative Analyses of Tick Genomes Elucidate Their Genetic Diversity and Vector Capacities.</title>
        <authorList>
            <consortium name="Tick Genome and Microbiome Consortium (TIGMIC)"/>
            <person name="Jia N."/>
            <person name="Wang J."/>
            <person name="Shi W."/>
            <person name="Du L."/>
            <person name="Sun Y."/>
            <person name="Zhan W."/>
            <person name="Jiang J.F."/>
            <person name="Wang Q."/>
            <person name="Zhang B."/>
            <person name="Ji P."/>
            <person name="Bell-Sakyi L."/>
            <person name="Cui X.M."/>
            <person name="Yuan T.T."/>
            <person name="Jiang B.G."/>
            <person name="Yang W.F."/>
            <person name="Lam T.T."/>
            <person name="Chang Q.C."/>
            <person name="Ding S.J."/>
            <person name="Wang X.J."/>
            <person name="Zhu J.G."/>
            <person name="Ruan X.D."/>
            <person name="Zhao L."/>
            <person name="Wei J.T."/>
            <person name="Ye R.Z."/>
            <person name="Que T.C."/>
            <person name="Du C.H."/>
            <person name="Zhou Y.H."/>
            <person name="Cheng J.X."/>
            <person name="Dai P.F."/>
            <person name="Guo W.B."/>
            <person name="Han X.H."/>
            <person name="Huang E.J."/>
            <person name="Li L.F."/>
            <person name="Wei W."/>
            <person name="Gao Y.C."/>
            <person name="Liu J.Z."/>
            <person name="Shao H.Z."/>
            <person name="Wang X."/>
            <person name="Wang C.C."/>
            <person name="Yang T.C."/>
            <person name="Huo Q.B."/>
            <person name="Li W."/>
            <person name="Chen H.Y."/>
            <person name="Chen S.E."/>
            <person name="Zhou L.G."/>
            <person name="Ni X.B."/>
            <person name="Tian J.H."/>
            <person name="Sheng Y."/>
            <person name="Liu T."/>
            <person name="Pan Y.S."/>
            <person name="Xia L.Y."/>
            <person name="Li J."/>
            <person name="Zhao F."/>
            <person name="Cao W.C."/>
        </authorList>
    </citation>
    <scope>NUCLEOTIDE SEQUENCE</scope>
    <source>
        <strain evidence="2">Rmic-2018</strain>
    </source>
</reference>
<evidence type="ECO:0000313" key="2">
    <source>
        <dbReference type="EMBL" id="KAH7932202.1"/>
    </source>
</evidence>
<protein>
    <recommendedName>
        <fullName evidence="1">DDE-1 domain-containing protein</fullName>
    </recommendedName>
</protein>
<keyword evidence="3" id="KW-1185">Reference proteome</keyword>
<accession>A0A9J6CUT4</accession>
<dbReference type="Gene3D" id="3.30.479.30">
    <property type="entry name" value="Band 7 domain"/>
    <property type="match status" value="1"/>
</dbReference>
<dbReference type="SUPFAM" id="SSF117892">
    <property type="entry name" value="Band 7/SPFH domain"/>
    <property type="match status" value="1"/>
</dbReference>
<organism evidence="2 3">
    <name type="scientific">Rhipicephalus microplus</name>
    <name type="common">Cattle tick</name>
    <name type="synonym">Boophilus microplus</name>
    <dbReference type="NCBI Taxonomy" id="6941"/>
    <lineage>
        <taxon>Eukaryota</taxon>
        <taxon>Metazoa</taxon>
        <taxon>Ecdysozoa</taxon>
        <taxon>Arthropoda</taxon>
        <taxon>Chelicerata</taxon>
        <taxon>Arachnida</taxon>
        <taxon>Acari</taxon>
        <taxon>Parasitiformes</taxon>
        <taxon>Ixodida</taxon>
        <taxon>Ixodoidea</taxon>
        <taxon>Ixodidae</taxon>
        <taxon>Rhipicephalinae</taxon>
        <taxon>Rhipicephalus</taxon>
        <taxon>Boophilus</taxon>
    </lineage>
</organism>
<evidence type="ECO:0000259" key="1">
    <source>
        <dbReference type="Pfam" id="PF03184"/>
    </source>
</evidence>
<name>A0A9J6CUT4_RHIMP</name>
<dbReference type="InterPro" id="IPR004875">
    <property type="entry name" value="DDE_SF_endonuclease_dom"/>
</dbReference>